<feature type="compositionally biased region" description="Low complexity" evidence="1">
    <location>
        <begin position="30"/>
        <end position="40"/>
    </location>
</feature>
<dbReference type="EMBL" id="BMJY01000013">
    <property type="protein sequence ID" value="GGH47915.1"/>
    <property type="molecule type" value="Genomic_DNA"/>
</dbReference>
<proteinExistence type="predicted"/>
<evidence type="ECO:0000256" key="1">
    <source>
        <dbReference type="SAM" id="MobiDB-lite"/>
    </source>
</evidence>
<reference evidence="2" key="1">
    <citation type="journal article" date="2014" name="Int. J. Syst. Evol. Microbiol.">
        <title>Complete genome sequence of Corynebacterium casei LMG S-19264T (=DSM 44701T), isolated from a smear-ripened cheese.</title>
        <authorList>
            <consortium name="US DOE Joint Genome Institute (JGI-PGF)"/>
            <person name="Walter F."/>
            <person name="Albersmeier A."/>
            <person name="Kalinowski J."/>
            <person name="Ruckert C."/>
        </authorList>
    </citation>
    <scope>NUCLEOTIDE SEQUENCE</scope>
    <source>
        <strain evidence="2">CGMCC 1.15794</strain>
    </source>
</reference>
<evidence type="ECO:0000313" key="3">
    <source>
        <dbReference type="Proteomes" id="UP000657592"/>
    </source>
</evidence>
<organism evidence="2 3">
    <name type="scientific">Microbacterium album</name>
    <dbReference type="NCBI Taxonomy" id="2053191"/>
    <lineage>
        <taxon>Bacteria</taxon>
        <taxon>Bacillati</taxon>
        <taxon>Actinomycetota</taxon>
        <taxon>Actinomycetes</taxon>
        <taxon>Micrococcales</taxon>
        <taxon>Microbacteriaceae</taxon>
        <taxon>Microbacterium</taxon>
    </lineage>
</organism>
<protein>
    <submittedName>
        <fullName evidence="2">Uncharacterized protein</fullName>
    </submittedName>
</protein>
<feature type="region of interest" description="Disordered" evidence="1">
    <location>
        <begin position="114"/>
        <end position="138"/>
    </location>
</feature>
<dbReference type="Proteomes" id="UP000657592">
    <property type="component" value="Unassembled WGS sequence"/>
</dbReference>
<feature type="region of interest" description="Disordered" evidence="1">
    <location>
        <begin position="1"/>
        <end position="58"/>
    </location>
</feature>
<sequence length="163" mass="17532">MPHPHANPWIDDAAAAHAQGRAGSSTGDHGTPPVGAGTPRATPPGPSAAESTARVLREAEREGRDAWLSAAWSGVHTHMLESGRALVLVVRDPEPANAEAWLVFVPAAPSWTDADPRRARHGGGTTGAPRMESFPTREEAEEAARAWWMRDDRWRAVLVIDDE</sequence>
<gene>
    <name evidence="2" type="ORF">GCM10010921_25000</name>
</gene>
<dbReference type="AlphaFoldDB" id="A0A917MN23"/>
<accession>A0A917MN23</accession>
<evidence type="ECO:0000313" key="2">
    <source>
        <dbReference type="EMBL" id="GGH47915.1"/>
    </source>
</evidence>
<keyword evidence="3" id="KW-1185">Reference proteome</keyword>
<reference evidence="2" key="2">
    <citation type="submission" date="2020-09" db="EMBL/GenBank/DDBJ databases">
        <authorList>
            <person name="Sun Q."/>
            <person name="Zhou Y."/>
        </authorList>
    </citation>
    <scope>NUCLEOTIDE SEQUENCE</scope>
    <source>
        <strain evidence="2">CGMCC 1.15794</strain>
    </source>
</reference>
<name>A0A917MN23_9MICO</name>
<comment type="caution">
    <text evidence="2">The sequence shown here is derived from an EMBL/GenBank/DDBJ whole genome shotgun (WGS) entry which is preliminary data.</text>
</comment>